<comment type="subcellular location">
    <subcellularLocation>
        <location evidence="1">Cell membrane</location>
        <topology evidence="1">Multi-pass membrane protein</topology>
    </subcellularLocation>
</comment>
<accession>A0A4Q7II32</accession>
<dbReference type="EMBL" id="PPSX01000083">
    <property type="protein sequence ID" value="RZQ51733.1"/>
    <property type="molecule type" value="Genomic_DNA"/>
</dbReference>
<evidence type="ECO:0000256" key="6">
    <source>
        <dbReference type="SAM" id="Phobius"/>
    </source>
</evidence>
<name>A0A4Q7II32_9GAMM</name>
<evidence type="ECO:0000256" key="1">
    <source>
        <dbReference type="ARBA" id="ARBA00004651"/>
    </source>
</evidence>
<evidence type="ECO:0000256" key="5">
    <source>
        <dbReference type="ARBA" id="ARBA00023136"/>
    </source>
</evidence>
<dbReference type="GO" id="GO:0015171">
    <property type="term" value="F:amino acid transmembrane transporter activity"/>
    <property type="evidence" value="ECO:0007669"/>
    <property type="project" value="TreeGrafter"/>
</dbReference>
<sequence>MMSAELLTLIPALILFCFAAAFTPGPNNILLTYSGANFGVKRSLNHVIGIRVGMTAIHIIMLFGLGSLFLALPVLHATLQVVASLYIVYLAVKIARTSTLKKQDSLLVEPMSIKQAALFQIVNPKSLTMIISVCSALTLPGDLYWHSAIMGLIIFNIVGICCALFWVTTGKYVSKYLQSPQSLKRFNLIMAVLLLGCLPLIFIV</sequence>
<keyword evidence="2" id="KW-1003">Cell membrane</keyword>
<dbReference type="PANTHER" id="PTHR30086:SF20">
    <property type="entry name" value="ARGININE EXPORTER PROTEIN ARGO-RELATED"/>
    <property type="match status" value="1"/>
</dbReference>
<evidence type="ECO:0000313" key="7">
    <source>
        <dbReference type="EMBL" id="RZQ51733.1"/>
    </source>
</evidence>
<organism evidence="7 8">
    <name type="scientific">Pseudoalteromonas phenolica</name>
    <dbReference type="NCBI Taxonomy" id="161398"/>
    <lineage>
        <taxon>Bacteria</taxon>
        <taxon>Pseudomonadati</taxon>
        <taxon>Pseudomonadota</taxon>
        <taxon>Gammaproteobacteria</taxon>
        <taxon>Alteromonadales</taxon>
        <taxon>Pseudoalteromonadaceae</taxon>
        <taxon>Pseudoalteromonas</taxon>
    </lineage>
</organism>
<gene>
    <name evidence="7" type="ORF">C1E23_18035</name>
</gene>
<keyword evidence="5 6" id="KW-0472">Membrane</keyword>
<evidence type="ECO:0000256" key="4">
    <source>
        <dbReference type="ARBA" id="ARBA00022989"/>
    </source>
</evidence>
<keyword evidence="3 6" id="KW-0812">Transmembrane</keyword>
<feature type="transmembrane region" description="Helical" evidence="6">
    <location>
        <begin position="116"/>
        <end position="138"/>
    </location>
</feature>
<feature type="transmembrane region" description="Helical" evidence="6">
    <location>
        <begin position="48"/>
        <end position="71"/>
    </location>
</feature>
<comment type="caution">
    <text evidence="7">The sequence shown here is derived from an EMBL/GenBank/DDBJ whole genome shotgun (WGS) entry which is preliminary data.</text>
</comment>
<dbReference type="GO" id="GO:0005886">
    <property type="term" value="C:plasma membrane"/>
    <property type="evidence" value="ECO:0007669"/>
    <property type="project" value="UniProtKB-SubCell"/>
</dbReference>
<reference evidence="7 8" key="1">
    <citation type="submission" date="2018-01" db="EMBL/GenBank/DDBJ databases">
        <title>Co-occurrence of chitin degradation, pigmentation and bioactivity in marine Pseudoalteromonas.</title>
        <authorList>
            <person name="Paulsen S."/>
            <person name="Gram L."/>
            <person name="Machado H."/>
        </authorList>
    </citation>
    <scope>NUCLEOTIDE SEQUENCE [LARGE SCALE GENOMIC DNA]</scope>
    <source>
        <strain evidence="7 8">S3898</strain>
    </source>
</reference>
<protein>
    <submittedName>
        <fullName evidence="7">Lysine transporter LysE</fullName>
    </submittedName>
</protein>
<feature type="transmembrane region" description="Helical" evidence="6">
    <location>
        <begin position="6"/>
        <end position="27"/>
    </location>
</feature>
<feature type="transmembrane region" description="Helical" evidence="6">
    <location>
        <begin position="77"/>
        <end position="95"/>
    </location>
</feature>
<feature type="transmembrane region" description="Helical" evidence="6">
    <location>
        <begin position="144"/>
        <end position="166"/>
    </location>
</feature>
<dbReference type="Proteomes" id="UP000291338">
    <property type="component" value="Unassembled WGS sequence"/>
</dbReference>
<dbReference type="PANTHER" id="PTHR30086">
    <property type="entry name" value="ARGININE EXPORTER PROTEIN ARGO"/>
    <property type="match status" value="1"/>
</dbReference>
<dbReference type="GO" id="GO:0033228">
    <property type="term" value="P:cysteine export across plasma membrane"/>
    <property type="evidence" value="ECO:0007669"/>
    <property type="project" value="TreeGrafter"/>
</dbReference>
<evidence type="ECO:0000256" key="2">
    <source>
        <dbReference type="ARBA" id="ARBA00022475"/>
    </source>
</evidence>
<proteinExistence type="predicted"/>
<keyword evidence="4 6" id="KW-1133">Transmembrane helix</keyword>
<dbReference type="Pfam" id="PF01810">
    <property type="entry name" value="LysE"/>
    <property type="match status" value="1"/>
</dbReference>
<dbReference type="InterPro" id="IPR001123">
    <property type="entry name" value="LeuE-type"/>
</dbReference>
<dbReference type="AlphaFoldDB" id="A0A4Q7II32"/>
<feature type="transmembrane region" description="Helical" evidence="6">
    <location>
        <begin position="186"/>
        <end position="203"/>
    </location>
</feature>
<evidence type="ECO:0000313" key="8">
    <source>
        <dbReference type="Proteomes" id="UP000291338"/>
    </source>
</evidence>
<evidence type="ECO:0000256" key="3">
    <source>
        <dbReference type="ARBA" id="ARBA00022692"/>
    </source>
</evidence>